<dbReference type="PIRSF" id="PIRSF016817">
    <property type="entry name" value="UCP016817_carboligase"/>
    <property type="match status" value="1"/>
</dbReference>
<dbReference type="GO" id="GO:0005524">
    <property type="term" value="F:ATP binding"/>
    <property type="evidence" value="ECO:0007669"/>
    <property type="project" value="UniProtKB-UniRule"/>
</dbReference>
<protein>
    <submittedName>
        <fullName evidence="3">ATP-grasp domain-containing protein</fullName>
    </submittedName>
</protein>
<dbReference type="EMBL" id="OX458332">
    <property type="protein sequence ID" value="CAI8807235.1"/>
    <property type="molecule type" value="Genomic_DNA"/>
</dbReference>
<feature type="domain" description="ATP-grasp" evidence="2">
    <location>
        <begin position="216"/>
        <end position="286"/>
    </location>
</feature>
<dbReference type="RefSeq" id="WP_017365709.1">
    <property type="nucleotide sequence ID" value="NZ_OX458332.1"/>
</dbReference>
<dbReference type="InterPro" id="IPR003806">
    <property type="entry name" value="ATP-grasp_PylC-type"/>
</dbReference>
<name>A0AA35XTM3_METCP</name>
<dbReference type="InterPro" id="IPR011761">
    <property type="entry name" value="ATP-grasp"/>
</dbReference>
<evidence type="ECO:0000259" key="2">
    <source>
        <dbReference type="PROSITE" id="PS50975"/>
    </source>
</evidence>
<dbReference type="Proteomes" id="UP001158598">
    <property type="component" value="Chromosome"/>
</dbReference>
<evidence type="ECO:0000256" key="1">
    <source>
        <dbReference type="PROSITE-ProRule" id="PRU00409"/>
    </source>
</evidence>
<accession>A0AA35XTM3</accession>
<keyword evidence="1" id="KW-0067">ATP-binding</keyword>
<evidence type="ECO:0000313" key="4">
    <source>
        <dbReference type="Proteomes" id="UP001158598"/>
    </source>
</evidence>
<proteinExistence type="predicted"/>
<dbReference type="SUPFAM" id="SSF56059">
    <property type="entry name" value="Glutathione synthetase ATP-binding domain-like"/>
    <property type="match status" value="1"/>
</dbReference>
<organism evidence="3 4">
    <name type="scientific">Methylococcus capsulatus</name>
    <dbReference type="NCBI Taxonomy" id="414"/>
    <lineage>
        <taxon>Bacteria</taxon>
        <taxon>Pseudomonadati</taxon>
        <taxon>Pseudomonadota</taxon>
        <taxon>Gammaproteobacteria</taxon>
        <taxon>Methylococcales</taxon>
        <taxon>Methylococcaceae</taxon>
        <taxon>Methylococcus</taxon>
    </lineage>
</organism>
<dbReference type="Pfam" id="PF02655">
    <property type="entry name" value="ATP-grasp_3"/>
    <property type="match status" value="1"/>
</dbReference>
<dbReference type="InterPro" id="IPR016677">
    <property type="entry name" value="UCP016817_carboligase"/>
</dbReference>
<dbReference type="PROSITE" id="PS50975">
    <property type="entry name" value="ATP_GRASP"/>
    <property type="match status" value="1"/>
</dbReference>
<gene>
    <name evidence="3" type="ORF">MCNOR_1684</name>
</gene>
<sequence length="380" mass="41540">MRETGSALVVAASASSLARSLQRAGWTPFVIDGFGDLDTREHCRDYRVVPLDRNGFDAAVLRSAIDRMEPTDVALYGGGLDSLPGVIEHLARGRILCGNAAETMRITKTPNLFFALLSGLDIPFPETRFEAPRDVRGWLVKHGGSEGGGAINLPGEMGISRPDRYFQRRLETPPRSALFLADGTVSRIVGFNTLWTSAADPRRPFRFAGAINRTSLSESQREAVRGIVARLVPALRLRGLNSLDFMTDEDDGIRVLELNPRPSATLALYDDEFPSGLIELHIRTCLEGLPDFALPPFPTRAFQIVYAPHDVEIPGTLEWPAWCRDRPGPGCRIPKGAPLCTITAEGMDESEVLSSLSARKTAVLRTMSTAGNRMAETQPT</sequence>
<evidence type="ECO:0000313" key="3">
    <source>
        <dbReference type="EMBL" id="CAI8807235.1"/>
    </source>
</evidence>
<reference evidence="3" key="1">
    <citation type="submission" date="2023-03" db="EMBL/GenBank/DDBJ databases">
        <authorList>
            <person name="Pearce D."/>
        </authorList>
    </citation>
    <scope>NUCLEOTIDE SEQUENCE</scope>
    <source>
        <strain evidence="3">Mc</strain>
    </source>
</reference>
<dbReference type="GO" id="GO:0046872">
    <property type="term" value="F:metal ion binding"/>
    <property type="evidence" value="ECO:0007669"/>
    <property type="project" value="InterPro"/>
</dbReference>
<keyword evidence="1" id="KW-0547">Nucleotide-binding</keyword>
<dbReference type="Gene3D" id="3.30.470.20">
    <property type="entry name" value="ATP-grasp fold, B domain"/>
    <property type="match status" value="1"/>
</dbReference>
<dbReference type="AlphaFoldDB" id="A0AA35XTM3"/>